<evidence type="ECO:0000313" key="1">
    <source>
        <dbReference type="EMBL" id="MDR7375475.1"/>
    </source>
</evidence>
<comment type="caution">
    <text evidence="1">The sequence shown here is derived from an EMBL/GenBank/DDBJ whole genome shotgun (WGS) entry which is preliminary data.</text>
</comment>
<evidence type="ECO:0000313" key="2">
    <source>
        <dbReference type="Proteomes" id="UP001180487"/>
    </source>
</evidence>
<proteinExistence type="predicted"/>
<reference evidence="1 2" key="1">
    <citation type="submission" date="2023-07" db="EMBL/GenBank/DDBJ databases">
        <title>Sorghum-associated microbial communities from plants grown in Nebraska, USA.</title>
        <authorList>
            <person name="Schachtman D."/>
        </authorList>
    </citation>
    <scope>NUCLEOTIDE SEQUENCE [LARGE SCALE GENOMIC DNA]</scope>
    <source>
        <strain evidence="1 2">BE313</strain>
    </source>
</reference>
<dbReference type="Proteomes" id="UP001180487">
    <property type="component" value="Unassembled WGS sequence"/>
</dbReference>
<dbReference type="EMBL" id="JAVDXT010000001">
    <property type="protein sequence ID" value="MDR7375475.1"/>
    <property type="molecule type" value="Genomic_DNA"/>
</dbReference>
<name>A0ABU2C2B6_9BURK</name>
<accession>A0ABU2C2B6</accession>
<organism evidence="1 2">
    <name type="scientific">Rhodoferax ferrireducens</name>
    <dbReference type="NCBI Taxonomy" id="192843"/>
    <lineage>
        <taxon>Bacteria</taxon>
        <taxon>Pseudomonadati</taxon>
        <taxon>Pseudomonadota</taxon>
        <taxon>Betaproteobacteria</taxon>
        <taxon>Burkholderiales</taxon>
        <taxon>Comamonadaceae</taxon>
        <taxon>Rhodoferax</taxon>
    </lineage>
</organism>
<dbReference type="RefSeq" id="WP_310369727.1">
    <property type="nucleotide sequence ID" value="NZ_JAVDXT010000001.1"/>
</dbReference>
<sequence length="101" mass="11737">MDPDRKALPDGREVLRTALHKWGTKNCFVEFDLYTTQFGPIINDEVEKRLFGVIDDQGAKAVRALLAGDHTEMHETFQDFFEHMTSREALHELPECRYLRA</sequence>
<gene>
    <name evidence="1" type="ORF">J2X19_000133</name>
</gene>
<keyword evidence="2" id="KW-1185">Reference proteome</keyword>
<protein>
    <submittedName>
        <fullName evidence="1">Uncharacterized protein</fullName>
    </submittedName>
</protein>